<dbReference type="AlphaFoldDB" id="A0A9W6INM0"/>
<feature type="transmembrane region" description="Helical" evidence="3">
    <location>
        <begin position="102"/>
        <end position="120"/>
    </location>
</feature>
<evidence type="ECO:0000259" key="4">
    <source>
        <dbReference type="Pfam" id="PF02719"/>
    </source>
</evidence>
<accession>A0A9W6INM0</accession>
<keyword evidence="3" id="KW-1133">Transmembrane helix</keyword>
<reference evidence="5" key="2">
    <citation type="submission" date="2023-01" db="EMBL/GenBank/DDBJ databases">
        <authorList>
            <person name="Sun Q."/>
            <person name="Evtushenko L."/>
        </authorList>
    </citation>
    <scope>NUCLEOTIDE SEQUENCE</scope>
    <source>
        <strain evidence="5">VKM B-1513</strain>
    </source>
</reference>
<proteinExistence type="inferred from homology"/>
<gene>
    <name evidence="5" type="ORF">GCM10017621_23420</name>
</gene>
<dbReference type="InterPro" id="IPR003869">
    <property type="entry name" value="Polysac_CapD-like"/>
</dbReference>
<dbReference type="Proteomes" id="UP001143486">
    <property type="component" value="Unassembled WGS sequence"/>
</dbReference>
<evidence type="ECO:0000256" key="2">
    <source>
        <dbReference type="SAM" id="MobiDB-lite"/>
    </source>
</evidence>
<dbReference type="Gene3D" id="3.40.50.720">
    <property type="entry name" value="NAD(P)-binding Rossmann-like Domain"/>
    <property type="match status" value="1"/>
</dbReference>
<comment type="similarity">
    <text evidence="1">Belongs to the polysaccharide synthase family.</text>
</comment>
<evidence type="ECO:0000256" key="3">
    <source>
        <dbReference type="SAM" id="Phobius"/>
    </source>
</evidence>
<evidence type="ECO:0000313" key="6">
    <source>
        <dbReference type="Proteomes" id="UP001143486"/>
    </source>
</evidence>
<keyword evidence="3" id="KW-0472">Membrane</keyword>
<dbReference type="EMBL" id="BSFE01000006">
    <property type="protein sequence ID" value="GLK52834.1"/>
    <property type="molecule type" value="Genomic_DNA"/>
</dbReference>
<feature type="transmembrane region" description="Helical" evidence="3">
    <location>
        <begin position="64"/>
        <end position="82"/>
    </location>
</feature>
<protein>
    <submittedName>
        <fullName evidence="5">Polysaccharide biosynthesis protein CapD</fullName>
    </submittedName>
</protein>
<sequence length="644" mass="69203">MSTPRPQDGRRRRARQTVSGNLATTRNQLSMVAVALFDLAAGAFSMWAAVLLRYRFEPDGPPEQVMLQSVTVFALACAIVFPLEGLHRGLWRYTALNDAARIVRAVLVANLVFLPMLFLINRLDGFPRTAILIDIPILIGLLLAPRFLLAAFRTQGLRGVLQVEDRSKPAAILVGSEADLDEALRDIVRRNGSAPFRPKGLIEPGSQLTGHAIRGVPVLGGLHALTPALNRLAQAETLAPRLVLAGTNTDVEVVNELIRVAARTGAKLSRARPSEGPGAFSPVEAADLLNRPPRPPNLEPARPLIEGRRVMITGAGGTIGSQLARLAATLNPEKLIFFDASEANLYEIDLEFARHRPNMQWRAMLGDIRDTQRLETAFAEERPDVVLHAAALKHVPMSELNPGEAVRTNVIGTVNTIEMAKRYGARIVALISTDKAVDPGNVMGATKRAAELYARSAAADGSETRICVVRFGNVLGSTGSVVPLFERQIEAGDPVTVTDPDATRYFMTVEEASGLVLDAAAQTAFDADLNGALYVLDMGEPVSILRLARQLLRLRGRDPDAPGAISIVGLRPGEKRHENLVYAFERREPTAIDGVWSITGPVLDTEAVAAELECLLDAARSGDAAAVSEALGALCALRPATAAD</sequence>
<evidence type="ECO:0000256" key="1">
    <source>
        <dbReference type="ARBA" id="ARBA00007430"/>
    </source>
</evidence>
<dbReference type="CDD" id="cd05237">
    <property type="entry name" value="UDP_invert_4-6DH_SDR_e"/>
    <property type="match status" value="1"/>
</dbReference>
<reference evidence="5" key="1">
    <citation type="journal article" date="2014" name="Int. J. Syst. Evol. Microbiol.">
        <title>Complete genome sequence of Corynebacterium casei LMG S-19264T (=DSM 44701T), isolated from a smear-ripened cheese.</title>
        <authorList>
            <consortium name="US DOE Joint Genome Institute (JGI-PGF)"/>
            <person name="Walter F."/>
            <person name="Albersmeier A."/>
            <person name="Kalinowski J."/>
            <person name="Ruckert C."/>
        </authorList>
    </citation>
    <scope>NUCLEOTIDE SEQUENCE</scope>
    <source>
        <strain evidence="5">VKM B-1513</strain>
    </source>
</reference>
<dbReference type="InterPro" id="IPR051203">
    <property type="entry name" value="Polysaccharide_Synthase-Rel"/>
</dbReference>
<comment type="caution">
    <text evidence="5">The sequence shown here is derived from an EMBL/GenBank/DDBJ whole genome shotgun (WGS) entry which is preliminary data.</text>
</comment>
<keyword evidence="3" id="KW-0812">Transmembrane</keyword>
<dbReference type="Pfam" id="PF02719">
    <property type="entry name" value="Polysacc_synt_2"/>
    <property type="match status" value="1"/>
</dbReference>
<dbReference type="InterPro" id="IPR036291">
    <property type="entry name" value="NAD(P)-bd_dom_sf"/>
</dbReference>
<keyword evidence="6" id="KW-1185">Reference proteome</keyword>
<dbReference type="RefSeq" id="WP_271187193.1">
    <property type="nucleotide sequence ID" value="NZ_BSFE01000006.1"/>
</dbReference>
<feature type="transmembrane region" description="Helical" evidence="3">
    <location>
        <begin position="132"/>
        <end position="152"/>
    </location>
</feature>
<evidence type="ECO:0000313" key="5">
    <source>
        <dbReference type="EMBL" id="GLK52834.1"/>
    </source>
</evidence>
<feature type="domain" description="Polysaccharide biosynthesis protein CapD-like" evidence="4">
    <location>
        <begin position="310"/>
        <end position="594"/>
    </location>
</feature>
<feature type="transmembrane region" description="Helical" evidence="3">
    <location>
        <begin position="29"/>
        <end position="52"/>
    </location>
</feature>
<organism evidence="5 6">
    <name type="scientific">Maricaulis virginensis</name>
    <dbReference type="NCBI Taxonomy" id="144022"/>
    <lineage>
        <taxon>Bacteria</taxon>
        <taxon>Pseudomonadati</taxon>
        <taxon>Pseudomonadota</taxon>
        <taxon>Alphaproteobacteria</taxon>
        <taxon>Maricaulales</taxon>
        <taxon>Maricaulaceae</taxon>
        <taxon>Maricaulis</taxon>
    </lineage>
</organism>
<feature type="region of interest" description="Disordered" evidence="2">
    <location>
        <begin position="269"/>
        <end position="301"/>
    </location>
</feature>
<name>A0A9W6INM0_9PROT</name>
<dbReference type="SUPFAM" id="SSF51735">
    <property type="entry name" value="NAD(P)-binding Rossmann-fold domains"/>
    <property type="match status" value="1"/>
</dbReference>
<dbReference type="PANTHER" id="PTHR43318">
    <property type="entry name" value="UDP-N-ACETYLGLUCOSAMINE 4,6-DEHYDRATASE"/>
    <property type="match status" value="1"/>
</dbReference>
<dbReference type="PANTHER" id="PTHR43318:SF1">
    <property type="entry name" value="POLYSACCHARIDE BIOSYNTHESIS PROTEIN EPSC-RELATED"/>
    <property type="match status" value="1"/>
</dbReference>